<gene>
    <name evidence="2" type="ORF">FW784_07935</name>
</gene>
<evidence type="ECO:0000256" key="1">
    <source>
        <dbReference type="RuleBase" id="RU363076"/>
    </source>
</evidence>
<accession>A0A5D8Z6R8</accession>
<dbReference type="InterPro" id="IPR002994">
    <property type="entry name" value="Surf1/Shy1"/>
</dbReference>
<dbReference type="PROSITE" id="PS50895">
    <property type="entry name" value="SURF1"/>
    <property type="match status" value="1"/>
</dbReference>
<dbReference type="OrthoDB" id="9789940at2"/>
<sequence>MVHACLLGISGGDVPPRIIASDTGAVVSARGRLIVGWACALVLATGFARLGVWQLHRAVEKEHLLADVGRVLHERRPQPLVIAANSARALDYDWAAGRGRFLATPPLFLDNQQREGRVGVRDYAVFQPVGGMPMLVDMGWLPIGAARVLPHVSAPAGEVDVRGL</sequence>
<dbReference type="Pfam" id="PF02104">
    <property type="entry name" value="SURF1"/>
    <property type="match status" value="1"/>
</dbReference>
<evidence type="ECO:0000313" key="2">
    <source>
        <dbReference type="EMBL" id="TZF89763.1"/>
    </source>
</evidence>
<comment type="subcellular location">
    <subcellularLocation>
        <location evidence="1">Cell membrane</location>
        <topology evidence="1">Multi-pass membrane protein</topology>
    </subcellularLocation>
</comment>
<keyword evidence="1" id="KW-1003">Cell membrane</keyword>
<keyword evidence="1" id="KW-0472">Membrane</keyword>
<dbReference type="AlphaFoldDB" id="A0A5D8Z6R8"/>
<protein>
    <recommendedName>
        <fullName evidence="1">SURF1-like protein</fullName>
    </recommendedName>
</protein>
<dbReference type="EMBL" id="VTRV01000071">
    <property type="protein sequence ID" value="TZF89763.1"/>
    <property type="molecule type" value="Genomic_DNA"/>
</dbReference>
<name>A0A5D8Z6R8_9GAMM</name>
<evidence type="ECO:0000313" key="3">
    <source>
        <dbReference type="Proteomes" id="UP000323164"/>
    </source>
</evidence>
<dbReference type="GO" id="GO:0005886">
    <property type="term" value="C:plasma membrane"/>
    <property type="evidence" value="ECO:0007669"/>
    <property type="project" value="UniProtKB-SubCell"/>
</dbReference>
<feature type="non-terminal residue" evidence="2">
    <location>
        <position position="164"/>
    </location>
</feature>
<dbReference type="CDD" id="cd06662">
    <property type="entry name" value="SURF1"/>
    <property type="match status" value="1"/>
</dbReference>
<comment type="similarity">
    <text evidence="1">Belongs to the SURF1 family.</text>
</comment>
<keyword evidence="3" id="KW-1185">Reference proteome</keyword>
<reference evidence="2 3" key="1">
    <citation type="submission" date="2019-08" db="EMBL/GenBank/DDBJ databases">
        <title>Draft genome sequence of Lysobacter sp. UKS-15.</title>
        <authorList>
            <person name="Im W.-T."/>
        </authorList>
    </citation>
    <scope>NUCLEOTIDE SEQUENCE [LARGE SCALE GENOMIC DNA]</scope>
    <source>
        <strain evidence="2 3">UKS-15</strain>
    </source>
</reference>
<proteinExistence type="inferred from homology"/>
<dbReference type="Proteomes" id="UP000323164">
    <property type="component" value="Unassembled WGS sequence"/>
</dbReference>
<comment type="caution">
    <text evidence="2">The sequence shown here is derived from an EMBL/GenBank/DDBJ whole genome shotgun (WGS) entry which is preliminary data.</text>
</comment>
<organism evidence="2 3">
    <name type="scientific">Cognatilysobacter lacus</name>
    <dbReference type="NCBI Taxonomy" id="1643323"/>
    <lineage>
        <taxon>Bacteria</taxon>
        <taxon>Pseudomonadati</taxon>
        <taxon>Pseudomonadota</taxon>
        <taxon>Gammaproteobacteria</taxon>
        <taxon>Lysobacterales</taxon>
        <taxon>Lysobacteraceae</taxon>
        <taxon>Cognatilysobacter</taxon>
    </lineage>
</organism>